<dbReference type="Pfam" id="PF00106">
    <property type="entry name" value="adh_short"/>
    <property type="match status" value="1"/>
</dbReference>
<evidence type="ECO:0008006" key="5">
    <source>
        <dbReference type="Google" id="ProtNLM"/>
    </source>
</evidence>
<dbReference type="InterPro" id="IPR036291">
    <property type="entry name" value="NAD(P)-bd_dom_sf"/>
</dbReference>
<keyword evidence="4" id="KW-1185">Reference proteome</keyword>
<dbReference type="Gene3D" id="3.40.50.720">
    <property type="entry name" value="NAD(P)-binding Rossmann-like Domain"/>
    <property type="match status" value="1"/>
</dbReference>
<organism evidence="3 4">
    <name type="scientific">Monilinia vaccinii-corymbosi</name>
    <dbReference type="NCBI Taxonomy" id="61207"/>
    <lineage>
        <taxon>Eukaryota</taxon>
        <taxon>Fungi</taxon>
        <taxon>Dikarya</taxon>
        <taxon>Ascomycota</taxon>
        <taxon>Pezizomycotina</taxon>
        <taxon>Leotiomycetes</taxon>
        <taxon>Helotiales</taxon>
        <taxon>Sclerotiniaceae</taxon>
        <taxon>Monilinia</taxon>
    </lineage>
</organism>
<dbReference type="OrthoDB" id="417891at2759"/>
<proteinExistence type="inferred from homology"/>
<evidence type="ECO:0000256" key="1">
    <source>
        <dbReference type="ARBA" id="ARBA00006484"/>
    </source>
</evidence>
<dbReference type="AlphaFoldDB" id="A0A8A3PN69"/>
<dbReference type="PANTHER" id="PTHR42760:SF124">
    <property type="entry name" value="SHORT-CHAIN DEHYDROGENASE_REDUCTASE"/>
    <property type="match status" value="1"/>
</dbReference>
<dbReference type="SUPFAM" id="SSF51735">
    <property type="entry name" value="NAD(P)-binding Rossmann-fold domains"/>
    <property type="match status" value="1"/>
</dbReference>
<name>A0A8A3PN69_9HELO</name>
<evidence type="ECO:0000313" key="3">
    <source>
        <dbReference type="EMBL" id="QSZ36858.1"/>
    </source>
</evidence>
<comment type="similarity">
    <text evidence="1 2">Belongs to the short-chain dehydrogenases/reductases (SDR) family.</text>
</comment>
<sequence>MSRLAQKVIIITGPSSGLGLAIALLCAREGYKLVACADLAPFPTTIAAQNTPIENDSMDSKVDRSLDDDDKGKRVNLECTQDMICAEEEEVENVVKVAVEKGARLDAIINNAGTGSDGCLMNYLPSESFGQVMKLNTQSPFNGCKYALAQFLNQDIDNHGHRGCIMNIASAAGLAGVRYAAANSASKAAVVGMTKSLAIDYAQSKIVVNALCPGFFKSAMTQNLFSDDMATSYMKAVTPHWGRRVEISRISPKRRCS</sequence>
<accession>A0A8A3PN69</accession>
<dbReference type="PRINTS" id="PR00081">
    <property type="entry name" value="GDHRDH"/>
</dbReference>
<gene>
    <name evidence="3" type="ORF">DSL72_006741</name>
</gene>
<dbReference type="InterPro" id="IPR002347">
    <property type="entry name" value="SDR_fam"/>
</dbReference>
<dbReference type="GO" id="GO:0016616">
    <property type="term" value="F:oxidoreductase activity, acting on the CH-OH group of donors, NAD or NADP as acceptor"/>
    <property type="evidence" value="ECO:0007669"/>
    <property type="project" value="TreeGrafter"/>
</dbReference>
<evidence type="ECO:0000256" key="2">
    <source>
        <dbReference type="RuleBase" id="RU000363"/>
    </source>
</evidence>
<dbReference type="EMBL" id="CP063411">
    <property type="protein sequence ID" value="QSZ36858.1"/>
    <property type="molecule type" value="Genomic_DNA"/>
</dbReference>
<reference evidence="3" key="1">
    <citation type="submission" date="2020-10" db="EMBL/GenBank/DDBJ databases">
        <title>Genome Sequence of Monilinia vaccinii-corymbosi Sheds Light on Mummy Berry Disease Infection of Blueberry and Mating Type.</title>
        <authorList>
            <person name="Yow A.G."/>
            <person name="Zhang Y."/>
            <person name="Bansal K."/>
            <person name="Eacker S.M."/>
            <person name="Sullivan S."/>
            <person name="Liachko I."/>
            <person name="Cubeta M.A."/>
            <person name="Rollins J.A."/>
            <person name="Ashrafi H."/>
        </authorList>
    </citation>
    <scope>NUCLEOTIDE SEQUENCE</scope>
    <source>
        <strain evidence="3">RL-1</strain>
    </source>
</reference>
<dbReference type="PANTHER" id="PTHR42760">
    <property type="entry name" value="SHORT-CHAIN DEHYDROGENASES/REDUCTASES FAMILY MEMBER"/>
    <property type="match status" value="1"/>
</dbReference>
<dbReference type="PRINTS" id="PR00080">
    <property type="entry name" value="SDRFAMILY"/>
</dbReference>
<dbReference type="CDD" id="cd05233">
    <property type="entry name" value="SDR_c"/>
    <property type="match status" value="1"/>
</dbReference>
<evidence type="ECO:0000313" key="4">
    <source>
        <dbReference type="Proteomes" id="UP000672032"/>
    </source>
</evidence>
<dbReference type="Proteomes" id="UP000672032">
    <property type="component" value="Chromosome 7"/>
</dbReference>
<protein>
    <recommendedName>
        <fullName evidence="5">NAD(P)-binding protein</fullName>
    </recommendedName>
</protein>